<dbReference type="PANTHER" id="PTHR31392:SF1">
    <property type="entry name" value="ALPHA-1,3-MANNOSYLTRANSFERASE MNN1-RELATED"/>
    <property type="match status" value="1"/>
</dbReference>
<keyword evidence="11" id="KW-1185">Reference proteome</keyword>
<keyword evidence="4" id="KW-0808">Transferase</keyword>
<evidence type="ECO:0000256" key="8">
    <source>
        <dbReference type="ARBA" id="ARBA00023136"/>
    </source>
</evidence>
<dbReference type="SUPFAM" id="SSF53448">
    <property type="entry name" value="Nucleotide-diphospho-sugar transferases"/>
    <property type="match status" value="1"/>
</dbReference>
<dbReference type="InterPro" id="IPR029044">
    <property type="entry name" value="Nucleotide-diphossugar_trans"/>
</dbReference>
<evidence type="ECO:0000313" key="11">
    <source>
        <dbReference type="Proteomes" id="UP000193642"/>
    </source>
</evidence>
<dbReference type="PANTHER" id="PTHR31392">
    <property type="entry name" value="ALPHA-1,3-MANNOSYLTRANSFERASE MNN1-RELATED"/>
    <property type="match status" value="1"/>
</dbReference>
<evidence type="ECO:0000256" key="5">
    <source>
        <dbReference type="ARBA" id="ARBA00022692"/>
    </source>
</evidence>
<protein>
    <recommendedName>
        <fullName evidence="12">Nucleotide-diphospho-sugar transferase</fullName>
    </recommendedName>
</protein>
<evidence type="ECO:0000256" key="3">
    <source>
        <dbReference type="ARBA" id="ARBA00022676"/>
    </source>
</evidence>
<keyword evidence="9" id="KW-0325">Glycoprotein</keyword>
<name>A0A1Y2BQM5_9FUNG</name>
<reference evidence="10 11" key="1">
    <citation type="submission" date="2016-07" db="EMBL/GenBank/DDBJ databases">
        <title>Pervasive Adenine N6-methylation of Active Genes in Fungi.</title>
        <authorList>
            <consortium name="DOE Joint Genome Institute"/>
            <person name="Mondo S.J."/>
            <person name="Dannebaum R.O."/>
            <person name="Kuo R.C."/>
            <person name="Labutti K."/>
            <person name="Haridas S."/>
            <person name="Kuo A."/>
            <person name="Salamov A."/>
            <person name="Ahrendt S.R."/>
            <person name="Lipzen A."/>
            <person name="Sullivan W."/>
            <person name="Andreopoulos W.B."/>
            <person name="Clum A."/>
            <person name="Lindquist E."/>
            <person name="Daum C."/>
            <person name="Ramamoorthy G.K."/>
            <person name="Gryganskyi A."/>
            <person name="Culley D."/>
            <person name="Magnuson J.K."/>
            <person name="James T.Y."/>
            <person name="O'Malley M.A."/>
            <person name="Stajich J.E."/>
            <person name="Spatafora J.W."/>
            <person name="Visel A."/>
            <person name="Grigoriev I.V."/>
        </authorList>
    </citation>
    <scope>NUCLEOTIDE SEQUENCE [LARGE SCALE GENOMIC DNA]</scope>
    <source>
        <strain evidence="10 11">JEL800</strain>
    </source>
</reference>
<accession>A0A1Y2BQM5</accession>
<evidence type="ECO:0000256" key="7">
    <source>
        <dbReference type="ARBA" id="ARBA00022989"/>
    </source>
</evidence>
<evidence type="ECO:0000256" key="9">
    <source>
        <dbReference type="ARBA" id="ARBA00023180"/>
    </source>
</evidence>
<organism evidence="10 11">
    <name type="scientific">Rhizoclosmatium globosum</name>
    <dbReference type="NCBI Taxonomy" id="329046"/>
    <lineage>
        <taxon>Eukaryota</taxon>
        <taxon>Fungi</taxon>
        <taxon>Fungi incertae sedis</taxon>
        <taxon>Chytridiomycota</taxon>
        <taxon>Chytridiomycota incertae sedis</taxon>
        <taxon>Chytridiomycetes</taxon>
        <taxon>Chytridiales</taxon>
        <taxon>Chytriomycetaceae</taxon>
        <taxon>Rhizoclosmatium</taxon>
    </lineage>
</organism>
<evidence type="ECO:0008006" key="12">
    <source>
        <dbReference type="Google" id="ProtNLM"/>
    </source>
</evidence>
<dbReference type="GO" id="GO:0005794">
    <property type="term" value="C:Golgi apparatus"/>
    <property type="evidence" value="ECO:0007669"/>
    <property type="project" value="TreeGrafter"/>
</dbReference>
<keyword evidence="7" id="KW-1133">Transmembrane helix</keyword>
<dbReference type="AlphaFoldDB" id="A0A1Y2BQM5"/>
<keyword evidence="8" id="KW-0472">Membrane</keyword>
<evidence type="ECO:0000313" key="10">
    <source>
        <dbReference type="EMBL" id="ORY36455.1"/>
    </source>
</evidence>
<comment type="similarity">
    <text evidence="2">Belongs to the MNN1/MNT family.</text>
</comment>
<dbReference type="GO" id="GO:0000033">
    <property type="term" value="F:alpha-1,3-mannosyltransferase activity"/>
    <property type="evidence" value="ECO:0007669"/>
    <property type="project" value="TreeGrafter"/>
</dbReference>
<dbReference type="GO" id="GO:0006493">
    <property type="term" value="P:protein O-linked glycosylation"/>
    <property type="evidence" value="ECO:0007669"/>
    <property type="project" value="TreeGrafter"/>
</dbReference>
<dbReference type="STRING" id="329046.A0A1Y2BQM5"/>
<dbReference type="EMBL" id="MCGO01000055">
    <property type="protein sequence ID" value="ORY36455.1"/>
    <property type="molecule type" value="Genomic_DNA"/>
</dbReference>
<keyword evidence="6" id="KW-0735">Signal-anchor</keyword>
<dbReference type="GO" id="GO:0016020">
    <property type="term" value="C:membrane"/>
    <property type="evidence" value="ECO:0007669"/>
    <property type="project" value="UniProtKB-SubCell"/>
</dbReference>
<keyword evidence="3" id="KW-0328">Glycosyltransferase</keyword>
<evidence type="ECO:0000256" key="2">
    <source>
        <dbReference type="ARBA" id="ARBA00009105"/>
    </source>
</evidence>
<dbReference type="Proteomes" id="UP000193642">
    <property type="component" value="Unassembled WGS sequence"/>
</dbReference>
<keyword evidence="5" id="KW-0812">Transmembrane</keyword>
<proteinExistence type="inferred from homology"/>
<comment type="subcellular location">
    <subcellularLocation>
        <location evidence="1">Membrane</location>
        <topology evidence="1">Single-pass type II membrane protein</topology>
    </subcellularLocation>
</comment>
<dbReference type="InterPro" id="IPR022751">
    <property type="entry name" value="Alpha_mannosyltransferase"/>
</dbReference>
<sequence length="280" mass="32353">MQKYFSNSKTRDLGIVFTTGQWHFELALHAILTLRDVLKCTLPIQVLYMGPNDLPAEMLAAFRAIPGVSTLDITTKFAAADIGGWAVKPFSILASEFRTSIFIDADVLFFQNPETMVKESMLFKEYGQLFYHDRSIGRDDPVEWFRSIDPEMTQYATRLRYTNGLSSHEMESGVVVVDKARTGNLHALLMWMSWDMIRVPYKFTPTFGGTVGYMNEKSHIEWEWETENSPFCFGPRYPEREIVVLSDLNKANGKKYVDMYVEIKEKGWKQYVEGRFKVKV</sequence>
<dbReference type="Pfam" id="PF11051">
    <property type="entry name" value="Mannosyl_trans3"/>
    <property type="match status" value="1"/>
</dbReference>
<gene>
    <name evidence="10" type="ORF">BCR33DRAFT_721982</name>
</gene>
<evidence type="ECO:0000256" key="1">
    <source>
        <dbReference type="ARBA" id="ARBA00004606"/>
    </source>
</evidence>
<comment type="caution">
    <text evidence="10">The sequence shown here is derived from an EMBL/GenBank/DDBJ whole genome shotgun (WGS) entry which is preliminary data.</text>
</comment>
<dbReference type="OrthoDB" id="430354at2759"/>
<evidence type="ECO:0000256" key="6">
    <source>
        <dbReference type="ARBA" id="ARBA00022968"/>
    </source>
</evidence>
<evidence type="ECO:0000256" key="4">
    <source>
        <dbReference type="ARBA" id="ARBA00022679"/>
    </source>
</evidence>